<dbReference type="EMBL" id="CAJJDN010000193">
    <property type="protein sequence ID" value="CAD8128649.1"/>
    <property type="molecule type" value="Genomic_DNA"/>
</dbReference>
<sequence>MYIQDENNSWIVFILLQYQLRRCYQITSYYQIESVLIEYKQRSIKFEVQFNQQLPQRQLFQTPQQLENLLINNQPQEIIQSLQIPYKKIREFKRVRDAFKFSFVILKGWIFITKSRQNHKYNYDRQFEPIKLLIFQLKLDLVYLIKLGHYSFFLESHATSILKQLKIRYHILFVIYYY</sequence>
<gene>
    <name evidence="1" type="ORF">PSON_ATCC_30995.1.T1930002</name>
</gene>
<name>A0A8S1RNU1_9CILI</name>
<dbReference type="Proteomes" id="UP000692954">
    <property type="component" value="Unassembled WGS sequence"/>
</dbReference>
<organism evidence="1 2">
    <name type="scientific">Paramecium sonneborni</name>
    <dbReference type="NCBI Taxonomy" id="65129"/>
    <lineage>
        <taxon>Eukaryota</taxon>
        <taxon>Sar</taxon>
        <taxon>Alveolata</taxon>
        <taxon>Ciliophora</taxon>
        <taxon>Intramacronucleata</taxon>
        <taxon>Oligohymenophorea</taxon>
        <taxon>Peniculida</taxon>
        <taxon>Parameciidae</taxon>
        <taxon>Paramecium</taxon>
    </lineage>
</organism>
<evidence type="ECO:0000313" key="2">
    <source>
        <dbReference type="Proteomes" id="UP000692954"/>
    </source>
</evidence>
<proteinExistence type="predicted"/>
<reference evidence="1" key="1">
    <citation type="submission" date="2021-01" db="EMBL/GenBank/DDBJ databases">
        <authorList>
            <consortium name="Genoscope - CEA"/>
            <person name="William W."/>
        </authorList>
    </citation>
    <scope>NUCLEOTIDE SEQUENCE</scope>
</reference>
<protein>
    <submittedName>
        <fullName evidence="1">Uncharacterized protein</fullName>
    </submittedName>
</protein>
<dbReference type="AlphaFoldDB" id="A0A8S1RNU1"/>
<keyword evidence="2" id="KW-1185">Reference proteome</keyword>
<evidence type="ECO:0000313" key="1">
    <source>
        <dbReference type="EMBL" id="CAD8128649.1"/>
    </source>
</evidence>
<accession>A0A8S1RNU1</accession>
<comment type="caution">
    <text evidence="1">The sequence shown here is derived from an EMBL/GenBank/DDBJ whole genome shotgun (WGS) entry which is preliminary data.</text>
</comment>